<dbReference type="RefSeq" id="WP_209137847.1">
    <property type="nucleotide sequence ID" value="NZ_JAGHKO010000001.1"/>
</dbReference>
<dbReference type="Gene3D" id="1.25.40.390">
    <property type="match status" value="1"/>
</dbReference>
<name>A0ABS3YPI5_9BACT</name>
<comment type="similarity">
    <text evidence="2">Belongs to the SusD family.</text>
</comment>
<dbReference type="CDD" id="cd08977">
    <property type="entry name" value="SusD"/>
    <property type="match status" value="1"/>
</dbReference>
<dbReference type="SUPFAM" id="SSF48452">
    <property type="entry name" value="TPR-like"/>
    <property type="match status" value="1"/>
</dbReference>
<comment type="subcellular location">
    <subcellularLocation>
        <location evidence="1">Cell outer membrane</location>
    </subcellularLocation>
</comment>
<evidence type="ECO:0000256" key="1">
    <source>
        <dbReference type="ARBA" id="ARBA00004442"/>
    </source>
</evidence>
<evidence type="ECO:0000313" key="8">
    <source>
        <dbReference type="EMBL" id="MBO9199792.1"/>
    </source>
</evidence>
<keyword evidence="4" id="KW-0472">Membrane</keyword>
<dbReference type="Pfam" id="PF14322">
    <property type="entry name" value="SusD-like_3"/>
    <property type="match status" value="1"/>
</dbReference>
<keyword evidence="9" id="KW-1185">Reference proteome</keyword>
<dbReference type="Pfam" id="PF07980">
    <property type="entry name" value="SusD_RagB"/>
    <property type="match status" value="1"/>
</dbReference>
<evidence type="ECO:0000256" key="5">
    <source>
        <dbReference type="ARBA" id="ARBA00023237"/>
    </source>
</evidence>
<sequence length="487" mass="54693">MKKIFFIILLATLFTACDKQLQESPRNRITTDNFYASDNEAILGVNGVYSWLGTSGGFKSSLWRALDEGTDVIRVRKRPTDPEPNYTMSSFSPGYTLAIWTNLYKGISNANLVIDKVNKAAGVSDATKSRVVAESKFLRSLYYYYLTGLFGNAVYYDETNYGLAETMVLPRIGADEIRSKMVESLKEAEQYLPAKYTGADIGRATKGAAQTLLVKTYMWLKQWDNAQKKAQEIINSKTYTLQANYADIFTEANELIGTEIIFEVDFEPLLNGQDHQAWYEPEKQVGVSPFSGRSWYGTYIPYTAFLNYIEANDKRKASIIATSYNNQPFKVDPVEQITAWSGPKFWRLAQTADADGGLDMYVFRYADVWLMLAEAANENNDPATALLAVNEIRKRSFGATGVFSAALSKDDMTSYLFKERAVEFYGEGQRRLDLIRWGKLTSAVKTAAATEDPYVAGNIQPFHNLYPIAAVEIQKNPNLAPNNPGYQ</sequence>
<accession>A0ABS3YPI5</accession>
<evidence type="ECO:0000313" key="9">
    <source>
        <dbReference type="Proteomes" id="UP000677244"/>
    </source>
</evidence>
<evidence type="ECO:0000256" key="4">
    <source>
        <dbReference type="ARBA" id="ARBA00023136"/>
    </source>
</evidence>
<keyword evidence="5" id="KW-0998">Cell outer membrane</keyword>
<dbReference type="PROSITE" id="PS51257">
    <property type="entry name" value="PROKAR_LIPOPROTEIN"/>
    <property type="match status" value="1"/>
</dbReference>
<dbReference type="InterPro" id="IPR033985">
    <property type="entry name" value="SusD-like_N"/>
</dbReference>
<reference evidence="8 9" key="1">
    <citation type="submission" date="2021-03" db="EMBL/GenBank/DDBJ databases">
        <title>Assistant Professor.</title>
        <authorList>
            <person name="Huq M.A."/>
        </authorList>
    </citation>
    <scope>NUCLEOTIDE SEQUENCE [LARGE SCALE GENOMIC DNA]</scope>
    <source>
        <strain evidence="8 9">MAH-29</strain>
    </source>
</reference>
<proteinExistence type="inferred from homology"/>
<comment type="caution">
    <text evidence="8">The sequence shown here is derived from an EMBL/GenBank/DDBJ whole genome shotgun (WGS) entry which is preliminary data.</text>
</comment>
<protein>
    <submittedName>
        <fullName evidence="8">RagB/SusD family nutrient uptake outer membrane protein</fullName>
    </submittedName>
</protein>
<keyword evidence="3" id="KW-0732">Signal</keyword>
<evidence type="ECO:0000256" key="3">
    <source>
        <dbReference type="ARBA" id="ARBA00022729"/>
    </source>
</evidence>
<feature type="domain" description="SusD-like N-terminal" evidence="7">
    <location>
        <begin position="94"/>
        <end position="217"/>
    </location>
</feature>
<evidence type="ECO:0000259" key="6">
    <source>
        <dbReference type="Pfam" id="PF07980"/>
    </source>
</evidence>
<dbReference type="InterPro" id="IPR011990">
    <property type="entry name" value="TPR-like_helical_dom_sf"/>
</dbReference>
<gene>
    <name evidence="8" type="ORF">J7I42_05895</name>
</gene>
<dbReference type="InterPro" id="IPR012944">
    <property type="entry name" value="SusD_RagB_dom"/>
</dbReference>
<evidence type="ECO:0000259" key="7">
    <source>
        <dbReference type="Pfam" id="PF14322"/>
    </source>
</evidence>
<feature type="domain" description="RagB/SusD" evidence="6">
    <location>
        <begin position="358"/>
        <end position="486"/>
    </location>
</feature>
<organism evidence="8 9">
    <name type="scientific">Niastella soli</name>
    <dbReference type="NCBI Taxonomy" id="2821487"/>
    <lineage>
        <taxon>Bacteria</taxon>
        <taxon>Pseudomonadati</taxon>
        <taxon>Bacteroidota</taxon>
        <taxon>Chitinophagia</taxon>
        <taxon>Chitinophagales</taxon>
        <taxon>Chitinophagaceae</taxon>
        <taxon>Niastella</taxon>
    </lineage>
</organism>
<dbReference type="Proteomes" id="UP000677244">
    <property type="component" value="Unassembled WGS sequence"/>
</dbReference>
<evidence type="ECO:0000256" key="2">
    <source>
        <dbReference type="ARBA" id="ARBA00006275"/>
    </source>
</evidence>
<dbReference type="EMBL" id="JAGHKO010000001">
    <property type="protein sequence ID" value="MBO9199792.1"/>
    <property type="molecule type" value="Genomic_DNA"/>
</dbReference>